<keyword evidence="2 4" id="KW-1133">Transmembrane helix</keyword>
<evidence type="ECO:0000256" key="1">
    <source>
        <dbReference type="ARBA" id="ARBA00022692"/>
    </source>
</evidence>
<dbReference type="SUPFAM" id="SSF103473">
    <property type="entry name" value="MFS general substrate transporter"/>
    <property type="match status" value="1"/>
</dbReference>
<reference evidence="5" key="1">
    <citation type="submission" date="2020-11" db="EMBL/GenBank/DDBJ databases">
        <authorList>
            <person name="Tran Van P."/>
        </authorList>
    </citation>
    <scope>NUCLEOTIDE SEQUENCE</scope>
</reference>
<sequence>MSISTALTPLLQSFPTFMILAVFFGLGEGGFDTACHAWILEMWENDNGPYMQALHFTFGLGTVLAPLISYKFLGENIHKHVNTVSSVQEFPINNMTSSTQLMISGPSVERSRKSSKASLLRSHESTAGESVKLLNNNFEAKHLSDRTRGKPYSKGYLISLVSICSVMFCFYEGMENINFEYLATFNINTELELSKQTSDLIASAMSTAYTIGRGVGIFLAIKIQPKYFLYLDLILISLGNGILYAFSNTSEVMVYIGTITLGFGFSTVFPCVFSYMELFIPMTDMICGIITVSGALIAIIDPIIVGRYITEAPYILLYLNIGSTILVIIAFLTIETITYITKQRERRALIQNSYNTFESQTSGSH</sequence>
<feature type="transmembrane region" description="Helical" evidence="4">
    <location>
        <begin position="200"/>
        <end position="221"/>
    </location>
</feature>
<feature type="transmembrane region" description="Helical" evidence="4">
    <location>
        <begin position="285"/>
        <end position="309"/>
    </location>
</feature>
<feature type="transmembrane region" description="Helical" evidence="4">
    <location>
        <begin position="228"/>
        <end position="246"/>
    </location>
</feature>
<dbReference type="InterPro" id="IPR036259">
    <property type="entry name" value="MFS_trans_sf"/>
</dbReference>
<dbReference type="EMBL" id="OC916182">
    <property type="protein sequence ID" value="CAD7643415.1"/>
    <property type="molecule type" value="Genomic_DNA"/>
</dbReference>
<protein>
    <submittedName>
        <fullName evidence="5">Uncharacterized protein</fullName>
    </submittedName>
</protein>
<evidence type="ECO:0000256" key="3">
    <source>
        <dbReference type="ARBA" id="ARBA00023136"/>
    </source>
</evidence>
<name>A0A7R9LMS9_9ACAR</name>
<evidence type="ECO:0000313" key="6">
    <source>
        <dbReference type="Proteomes" id="UP000728032"/>
    </source>
</evidence>
<dbReference type="Gene3D" id="1.20.1250.20">
    <property type="entry name" value="MFS general substrate transporter like domains"/>
    <property type="match status" value="2"/>
</dbReference>
<dbReference type="OrthoDB" id="6502433at2759"/>
<dbReference type="PANTHER" id="PTHR23121:SF9">
    <property type="entry name" value="SODIUM-DEPENDENT GLUCOSE TRANSPORTER 1"/>
    <property type="match status" value="1"/>
</dbReference>
<feature type="transmembrane region" description="Helical" evidence="4">
    <location>
        <begin position="252"/>
        <end position="273"/>
    </location>
</feature>
<evidence type="ECO:0000256" key="4">
    <source>
        <dbReference type="SAM" id="Phobius"/>
    </source>
</evidence>
<keyword evidence="3 4" id="KW-0472">Membrane</keyword>
<dbReference type="EMBL" id="CAJPVJ010001357">
    <property type="protein sequence ID" value="CAG2164568.1"/>
    <property type="molecule type" value="Genomic_DNA"/>
</dbReference>
<dbReference type="Proteomes" id="UP000728032">
    <property type="component" value="Unassembled WGS sequence"/>
</dbReference>
<keyword evidence="1 4" id="KW-0812">Transmembrane</keyword>
<dbReference type="PANTHER" id="PTHR23121">
    <property type="entry name" value="SODIUM-DEPENDENT GLUCOSE TRANSPORTER 1"/>
    <property type="match status" value="1"/>
</dbReference>
<dbReference type="AlphaFoldDB" id="A0A7R9LMS9"/>
<evidence type="ECO:0000313" key="5">
    <source>
        <dbReference type="EMBL" id="CAD7643415.1"/>
    </source>
</evidence>
<accession>A0A7R9LMS9</accession>
<proteinExistence type="predicted"/>
<keyword evidence="6" id="KW-1185">Reference proteome</keyword>
<feature type="transmembrane region" description="Helical" evidence="4">
    <location>
        <begin position="315"/>
        <end position="340"/>
    </location>
</feature>
<feature type="transmembrane region" description="Helical" evidence="4">
    <location>
        <begin position="156"/>
        <end position="174"/>
    </location>
</feature>
<gene>
    <name evidence="5" type="ORF">ONB1V03_LOCUS4119</name>
</gene>
<organism evidence="5">
    <name type="scientific">Oppiella nova</name>
    <dbReference type="NCBI Taxonomy" id="334625"/>
    <lineage>
        <taxon>Eukaryota</taxon>
        <taxon>Metazoa</taxon>
        <taxon>Ecdysozoa</taxon>
        <taxon>Arthropoda</taxon>
        <taxon>Chelicerata</taxon>
        <taxon>Arachnida</taxon>
        <taxon>Acari</taxon>
        <taxon>Acariformes</taxon>
        <taxon>Sarcoptiformes</taxon>
        <taxon>Oribatida</taxon>
        <taxon>Brachypylina</taxon>
        <taxon>Oppioidea</taxon>
        <taxon>Oppiidae</taxon>
        <taxon>Oppiella</taxon>
    </lineage>
</organism>
<evidence type="ECO:0000256" key="2">
    <source>
        <dbReference type="ARBA" id="ARBA00022989"/>
    </source>
</evidence>
<feature type="transmembrane region" description="Helical" evidence="4">
    <location>
        <begin position="53"/>
        <end position="73"/>
    </location>
</feature>